<dbReference type="GO" id="GO:0004849">
    <property type="term" value="F:uridine kinase activity"/>
    <property type="evidence" value="ECO:0007669"/>
    <property type="project" value="UniProtKB-EC"/>
</dbReference>
<evidence type="ECO:0000259" key="6">
    <source>
        <dbReference type="Pfam" id="PF00485"/>
    </source>
</evidence>
<dbReference type="Pfam" id="PF00485">
    <property type="entry name" value="PRK"/>
    <property type="match status" value="1"/>
</dbReference>
<dbReference type="PRINTS" id="PR00988">
    <property type="entry name" value="URIDINKINASE"/>
</dbReference>
<comment type="pathway">
    <text evidence="1 5">Pyrimidine metabolism; UMP biosynthesis via salvage pathway; UMP from uridine: step 1/1.</text>
</comment>
<dbReference type="RefSeq" id="XP_069207731.1">
    <property type="nucleotide sequence ID" value="XM_069355660.1"/>
</dbReference>
<comment type="catalytic activity">
    <reaction evidence="5">
        <text>uridine + ATP = UMP + ADP + H(+)</text>
        <dbReference type="Rhea" id="RHEA:16825"/>
        <dbReference type="ChEBI" id="CHEBI:15378"/>
        <dbReference type="ChEBI" id="CHEBI:16704"/>
        <dbReference type="ChEBI" id="CHEBI:30616"/>
        <dbReference type="ChEBI" id="CHEBI:57865"/>
        <dbReference type="ChEBI" id="CHEBI:456216"/>
        <dbReference type="EC" id="2.7.1.48"/>
    </reaction>
</comment>
<dbReference type="InterPro" id="IPR006083">
    <property type="entry name" value="PRK/URK"/>
</dbReference>
<dbReference type="CDD" id="cd02023">
    <property type="entry name" value="UMPK"/>
    <property type="match status" value="1"/>
</dbReference>
<comment type="similarity">
    <text evidence="5">Belongs to the uridine kinase family.</text>
</comment>
<dbReference type="PANTHER" id="PTHR10285">
    <property type="entry name" value="URIDINE KINASE"/>
    <property type="match status" value="1"/>
</dbReference>
<proteinExistence type="inferred from homology"/>
<evidence type="ECO:0000256" key="2">
    <source>
        <dbReference type="ARBA" id="ARBA00022679"/>
    </source>
</evidence>
<sequence length="567" mass="62676">MSHPPLPRPTPKVMTTNATTPARAKNVVMASHGRAPWYTPDGKNVDAYVVGIAGGSSSGKTSVARAILQGLDNIPSVMILSQDSFYKYHTPEEVKLAFASELDVDHPDSIDMELFAKCIVDLKKGKATELPVYSFVHHQRMPETKYIYGASVIIVEGILAMQPELRDLYDLKIFVNCDSDLMLARRIKRDTVERGRDVNGILDQYLRFVKSSYDNFVQPSSKYADIIVPGYNNDTAIELLITHVKRQLTTRALRFRDALVVSKSELAQSAVCDDEHVVQLDQTSQLRVSDIVASFADTQGIMTILRDAETKRGDFIFYIDRLATLIVEKALTLLPHKGKDVVTPTGNTYHGVANCDSEIVGVSILRSGGPFSHGLRRVIRDVPLGSLLIQSDPRTGEPLLLNLNLPQQLRSHGTSNKTQVLLLDSQMGTGAAALMAIRVLLDHGVPERHITFLTFLVSRQAVHTVRRVFPHVRIVTAAIDSRLDEVHLPGSTGKLDAADPEFAARLIAQSDLYDDASEAAATPTEWRKDDPNPVFERNQDLAAGVNDRLAWVVLPGMGHIGDRYYLN</sequence>
<reference evidence="8 9" key="1">
    <citation type="submission" date="2023-08" db="EMBL/GenBank/DDBJ databases">
        <title>Annotated Genome Sequence of Vanrija albida AlHP1.</title>
        <authorList>
            <person name="Herzog R."/>
        </authorList>
    </citation>
    <scope>NUCLEOTIDE SEQUENCE [LARGE SCALE GENOMIC DNA]</scope>
    <source>
        <strain evidence="8 9">AlHP1</strain>
    </source>
</reference>
<accession>A0ABR3PZI3</accession>
<dbReference type="GeneID" id="95988265"/>
<feature type="domain" description="Phosphoribulokinase/uridine kinase" evidence="6">
    <location>
        <begin position="49"/>
        <end position="230"/>
    </location>
</feature>
<evidence type="ECO:0000256" key="1">
    <source>
        <dbReference type="ARBA" id="ARBA00004690"/>
    </source>
</evidence>
<dbReference type="CDD" id="cd06223">
    <property type="entry name" value="PRTases_typeI"/>
    <property type="match status" value="1"/>
</dbReference>
<dbReference type="Gene3D" id="3.40.50.300">
    <property type="entry name" value="P-loop containing nucleotide triphosphate hydrolases"/>
    <property type="match status" value="1"/>
</dbReference>
<keyword evidence="9" id="KW-1185">Reference proteome</keyword>
<comment type="caution">
    <text evidence="8">The sequence shown here is derived from an EMBL/GenBank/DDBJ whole genome shotgun (WGS) entry which is preliminary data.</text>
</comment>
<evidence type="ECO:0000313" key="9">
    <source>
        <dbReference type="Proteomes" id="UP001565368"/>
    </source>
</evidence>
<keyword evidence="4 5" id="KW-0418">Kinase</keyword>
<keyword evidence="5" id="KW-0067">ATP-binding</keyword>
<dbReference type="NCBIfam" id="NF004018">
    <property type="entry name" value="PRK05480.1"/>
    <property type="match status" value="1"/>
</dbReference>
<dbReference type="SUPFAM" id="SSF53271">
    <property type="entry name" value="PRTase-like"/>
    <property type="match status" value="1"/>
</dbReference>
<keyword evidence="2 5" id="KW-0808">Transferase</keyword>
<name>A0ABR3PZI3_9TREE</name>
<evidence type="ECO:0000256" key="3">
    <source>
        <dbReference type="ARBA" id="ARBA00022741"/>
    </source>
</evidence>
<dbReference type="Proteomes" id="UP001565368">
    <property type="component" value="Unassembled WGS sequence"/>
</dbReference>
<protein>
    <recommendedName>
        <fullName evidence="5">Uridine kinase</fullName>
        <ecNumber evidence="5">2.7.1.48</ecNumber>
    </recommendedName>
</protein>
<dbReference type="NCBIfam" id="TIGR00235">
    <property type="entry name" value="udk"/>
    <property type="match status" value="1"/>
</dbReference>
<organism evidence="8 9">
    <name type="scientific">Vanrija albida</name>
    <dbReference type="NCBI Taxonomy" id="181172"/>
    <lineage>
        <taxon>Eukaryota</taxon>
        <taxon>Fungi</taxon>
        <taxon>Dikarya</taxon>
        <taxon>Basidiomycota</taxon>
        <taxon>Agaricomycotina</taxon>
        <taxon>Tremellomycetes</taxon>
        <taxon>Trichosporonales</taxon>
        <taxon>Trichosporonaceae</taxon>
        <taxon>Vanrija</taxon>
    </lineage>
</organism>
<keyword evidence="3 5" id="KW-0547">Nucleotide-binding</keyword>
<dbReference type="EMBL" id="JBBXJM010000005">
    <property type="protein sequence ID" value="KAL1407787.1"/>
    <property type="molecule type" value="Genomic_DNA"/>
</dbReference>
<dbReference type="InterPro" id="IPR027417">
    <property type="entry name" value="P-loop_NTPase"/>
</dbReference>
<comment type="catalytic activity">
    <reaction evidence="5">
        <text>cytidine + ATP = CMP + ADP + H(+)</text>
        <dbReference type="Rhea" id="RHEA:24674"/>
        <dbReference type="ChEBI" id="CHEBI:15378"/>
        <dbReference type="ChEBI" id="CHEBI:17562"/>
        <dbReference type="ChEBI" id="CHEBI:30616"/>
        <dbReference type="ChEBI" id="CHEBI:60377"/>
        <dbReference type="ChEBI" id="CHEBI:456216"/>
        <dbReference type="EC" id="2.7.1.48"/>
    </reaction>
</comment>
<dbReference type="SUPFAM" id="SSF52540">
    <property type="entry name" value="P-loop containing nucleoside triphosphate hydrolases"/>
    <property type="match status" value="1"/>
</dbReference>
<evidence type="ECO:0000256" key="4">
    <source>
        <dbReference type="ARBA" id="ARBA00022777"/>
    </source>
</evidence>
<dbReference type="EC" id="2.7.1.48" evidence="5"/>
<dbReference type="InterPro" id="IPR029057">
    <property type="entry name" value="PRTase-like"/>
</dbReference>
<dbReference type="Pfam" id="PF14681">
    <property type="entry name" value="UPRTase"/>
    <property type="match status" value="1"/>
</dbReference>
<evidence type="ECO:0000313" key="8">
    <source>
        <dbReference type="EMBL" id="KAL1407787.1"/>
    </source>
</evidence>
<dbReference type="InterPro" id="IPR000836">
    <property type="entry name" value="PRTase_dom"/>
</dbReference>
<dbReference type="Gene3D" id="3.40.50.2020">
    <property type="match status" value="1"/>
</dbReference>
<evidence type="ECO:0000256" key="5">
    <source>
        <dbReference type="RuleBase" id="RU003825"/>
    </source>
</evidence>
<evidence type="ECO:0000259" key="7">
    <source>
        <dbReference type="Pfam" id="PF14681"/>
    </source>
</evidence>
<feature type="domain" description="Phosphoribosyltransferase" evidence="7">
    <location>
        <begin position="299"/>
        <end position="486"/>
    </location>
</feature>
<comment type="pathway">
    <text evidence="5">Pyrimidine metabolism; CTP biosynthesis via salvage pathway; CTP from cytidine: step 1/3.</text>
</comment>
<gene>
    <name evidence="8" type="primary">URK1</name>
    <name evidence="8" type="ORF">Q8F55_007222</name>
</gene>
<dbReference type="InterPro" id="IPR000764">
    <property type="entry name" value="Uridine_kinase-like"/>
</dbReference>